<accession>A0A0F9ACA7</accession>
<organism evidence="1">
    <name type="scientific">marine sediment metagenome</name>
    <dbReference type="NCBI Taxonomy" id="412755"/>
    <lineage>
        <taxon>unclassified sequences</taxon>
        <taxon>metagenomes</taxon>
        <taxon>ecological metagenomes</taxon>
    </lineage>
</organism>
<comment type="caution">
    <text evidence="1">The sequence shown here is derived from an EMBL/GenBank/DDBJ whole genome shotgun (WGS) entry which is preliminary data.</text>
</comment>
<proteinExistence type="predicted"/>
<protein>
    <recommendedName>
        <fullName evidence="2">DUF669 domain-containing protein</fullName>
    </recommendedName>
</protein>
<reference evidence="1" key="1">
    <citation type="journal article" date="2015" name="Nature">
        <title>Complex archaea that bridge the gap between prokaryotes and eukaryotes.</title>
        <authorList>
            <person name="Spang A."/>
            <person name="Saw J.H."/>
            <person name="Jorgensen S.L."/>
            <person name="Zaremba-Niedzwiedzka K."/>
            <person name="Martijn J."/>
            <person name="Lind A.E."/>
            <person name="van Eijk R."/>
            <person name="Schleper C."/>
            <person name="Guy L."/>
            <person name="Ettema T.J."/>
        </authorList>
    </citation>
    <scope>NUCLEOTIDE SEQUENCE</scope>
</reference>
<dbReference type="AlphaFoldDB" id="A0A0F9ACA7"/>
<dbReference type="EMBL" id="LAZR01058459">
    <property type="protein sequence ID" value="KKK69846.1"/>
    <property type="molecule type" value="Genomic_DNA"/>
</dbReference>
<gene>
    <name evidence="1" type="ORF">LCGC14_2929950</name>
</gene>
<sequence length="153" mass="16765">MAVVRVDSGNPDNFRAKKLIDPGQYCFEVENDVVVEQAKTSQNQVVNIEARCTDDGPFKGSKVYATHALTAKAEWMLCHLVLSCGTQTEDEIAADGIDLGLLKGSTFEADIGISDPQTDPSTGQKYKTKNTVEKYLFEVVEESMPDTEPVMQA</sequence>
<evidence type="ECO:0000313" key="1">
    <source>
        <dbReference type="EMBL" id="KKK69846.1"/>
    </source>
</evidence>
<name>A0A0F9ACA7_9ZZZZ</name>
<evidence type="ECO:0008006" key="2">
    <source>
        <dbReference type="Google" id="ProtNLM"/>
    </source>
</evidence>